<protein>
    <submittedName>
        <fullName evidence="3">Uncharacterized protein</fullName>
    </submittedName>
</protein>
<evidence type="ECO:0000256" key="1">
    <source>
        <dbReference type="SAM" id="Phobius"/>
    </source>
</evidence>
<keyword evidence="1" id="KW-1133">Transmembrane helix</keyword>
<dbReference type="STRING" id="1798533.A2609_02390"/>
<feature type="chain" id="PRO_5009524515" evidence="2">
    <location>
        <begin position="23"/>
        <end position="145"/>
    </location>
</feature>
<keyword evidence="1" id="KW-0812">Transmembrane</keyword>
<organism evidence="3 4">
    <name type="scientific">Candidatus Kaiserbacteria bacterium RIFOXYD1_FULL_47_14</name>
    <dbReference type="NCBI Taxonomy" id="1798533"/>
    <lineage>
        <taxon>Bacteria</taxon>
        <taxon>Candidatus Kaiseribacteriota</taxon>
    </lineage>
</organism>
<reference evidence="3 4" key="1">
    <citation type="journal article" date="2016" name="Nat. Commun.">
        <title>Thousands of microbial genomes shed light on interconnected biogeochemical processes in an aquifer system.</title>
        <authorList>
            <person name="Anantharaman K."/>
            <person name="Brown C.T."/>
            <person name="Hug L.A."/>
            <person name="Sharon I."/>
            <person name="Castelle C.J."/>
            <person name="Probst A.J."/>
            <person name="Thomas B.C."/>
            <person name="Singh A."/>
            <person name="Wilkins M.J."/>
            <person name="Karaoz U."/>
            <person name="Brodie E.L."/>
            <person name="Williams K.H."/>
            <person name="Hubbard S.S."/>
            <person name="Banfield J.F."/>
        </authorList>
    </citation>
    <scope>NUCLEOTIDE SEQUENCE [LARGE SCALE GENOMIC DNA]</scope>
</reference>
<dbReference type="Proteomes" id="UP000176867">
    <property type="component" value="Unassembled WGS sequence"/>
</dbReference>
<feature type="transmembrane region" description="Helical" evidence="1">
    <location>
        <begin position="103"/>
        <end position="125"/>
    </location>
</feature>
<comment type="caution">
    <text evidence="3">The sequence shown here is derived from an EMBL/GenBank/DDBJ whole genome shotgun (WGS) entry which is preliminary data.</text>
</comment>
<sequence length="145" mass="15466">MKSITRTALALVAFLTPAFASADAAIKVLVNFGSGDSGGTFGACLQDGYTYIECLGMYVIYLINGVLVPVLFAVAFIVFLYGIAQAYIFSKGDEGAVTKGHQLMLWGLIGFAVMISVWGLVNIVVNTLDLWGYSAPYSPVSYPTD</sequence>
<accession>A0A1F6G784</accession>
<dbReference type="EMBL" id="MFMU01000003">
    <property type="protein sequence ID" value="OGG93968.1"/>
    <property type="molecule type" value="Genomic_DNA"/>
</dbReference>
<name>A0A1F6G784_9BACT</name>
<feature type="transmembrane region" description="Helical" evidence="1">
    <location>
        <begin position="58"/>
        <end position="83"/>
    </location>
</feature>
<dbReference type="AlphaFoldDB" id="A0A1F6G784"/>
<gene>
    <name evidence="3" type="ORF">A2609_02390</name>
</gene>
<keyword evidence="2" id="KW-0732">Signal</keyword>
<evidence type="ECO:0000313" key="3">
    <source>
        <dbReference type="EMBL" id="OGG93968.1"/>
    </source>
</evidence>
<evidence type="ECO:0000313" key="4">
    <source>
        <dbReference type="Proteomes" id="UP000176867"/>
    </source>
</evidence>
<feature type="signal peptide" evidence="2">
    <location>
        <begin position="1"/>
        <end position="22"/>
    </location>
</feature>
<proteinExistence type="predicted"/>
<evidence type="ECO:0000256" key="2">
    <source>
        <dbReference type="SAM" id="SignalP"/>
    </source>
</evidence>
<keyword evidence="1" id="KW-0472">Membrane</keyword>